<feature type="compositionally biased region" description="Polar residues" evidence="1">
    <location>
        <begin position="205"/>
        <end position="215"/>
    </location>
</feature>
<dbReference type="EMBL" id="QCYY01001227">
    <property type="protein sequence ID" value="ROT79551.1"/>
    <property type="molecule type" value="Genomic_DNA"/>
</dbReference>
<evidence type="ECO:0000256" key="1">
    <source>
        <dbReference type="SAM" id="MobiDB-lite"/>
    </source>
</evidence>
<dbReference type="OrthoDB" id="6382021at2759"/>
<keyword evidence="3" id="KW-1185">Reference proteome</keyword>
<dbReference type="AlphaFoldDB" id="A0A423TSZ4"/>
<evidence type="ECO:0000313" key="3">
    <source>
        <dbReference type="Proteomes" id="UP000283509"/>
    </source>
</evidence>
<feature type="compositionally biased region" description="Low complexity" evidence="1">
    <location>
        <begin position="216"/>
        <end position="230"/>
    </location>
</feature>
<sequence>MSRKMESLVTLADVCNTPNVGRPAPASWELICIKWKWDYWAEVSSLRRDLLFCQLGSTDLPPLKFDLGLEHFPTPPPDAQDEAFPLPPAPLPLVATASPTPSDPSSTPPTTESPFSSITDPSSTTTEPSSGTPTSRRPFSLGSLTAPPRRTTSSSTTTSQRPATFRRTSLPPQRPPPHTSSPRTTTNSPRTTPHHTSSARPSPHDASSSRPQPLHTTSPRTSPTSITTPRASFPNSKGTPGSRRGRSRAGGFFGGAWAPERPFRSLDTVMVADESTDNEGVDTTRADMEYVALLERQLRDLRARVNACRLCLAPPQRNLPTCGGGPAWREHRRRNRIIRRKQRAQRKERRKQKKMRNETTTELPTTTTSTTTTTATTTTSTPRTETYLSDVGRSASDIKKDNARARENHRMSTDFRRGFNQKISRMDEALMQFTETQAAFCKELRDNLGGRLKKRGLELEALSDQIAALVRSSTTQISALEKIASDQLYAGQTSIEKRLALTQALRDSQLRAIRNYHKQTFLPAAAAIATVLSEQASVATGMGVELITKVEMLQDVYLTYATQQADTLQKLEQEVDMFASKHNNMVMRSRDHANHLHINTESFIRELQTRMNNVVKELVLIRLQSQNFVSVNNDTYNNISGSLNKTKQAVDDLSQGLRHRILNAKEREQDFRKIFKMETNQISDTVENGVSKALMFNHAVMNQIEDTELDTRVFVGSASAAWNELYLNEESELRKDADELNNNLHSHAHHTQNILSGLRSAAETHELVLEEQRMDFQKFIRKRQDALDTQCSAITDWAMLMSSELRRRDQDLHRFLSEDLQYTTVTVHEDADGYLVSRLPDGSLMYQSSPAHANAAHQPPNVCDYHARPDSLLIPF</sequence>
<feature type="compositionally biased region" description="Low complexity" evidence="1">
    <location>
        <begin position="180"/>
        <end position="198"/>
    </location>
</feature>
<reference evidence="2 3" key="1">
    <citation type="submission" date="2018-04" db="EMBL/GenBank/DDBJ databases">
        <authorList>
            <person name="Zhang X."/>
            <person name="Yuan J."/>
            <person name="Li F."/>
            <person name="Xiang J."/>
        </authorList>
    </citation>
    <scope>NUCLEOTIDE SEQUENCE [LARGE SCALE GENOMIC DNA]</scope>
    <source>
        <tissue evidence="2">Muscle</tissue>
    </source>
</reference>
<organism evidence="2 3">
    <name type="scientific">Penaeus vannamei</name>
    <name type="common">Whiteleg shrimp</name>
    <name type="synonym">Litopenaeus vannamei</name>
    <dbReference type="NCBI Taxonomy" id="6689"/>
    <lineage>
        <taxon>Eukaryota</taxon>
        <taxon>Metazoa</taxon>
        <taxon>Ecdysozoa</taxon>
        <taxon>Arthropoda</taxon>
        <taxon>Crustacea</taxon>
        <taxon>Multicrustacea</taxon>
        <taxon>Malacostraca</taxon>
        <taxon>Eumalacostraca</taxon>
        <taxon>Eucarida</taxon>
        <taxon>Decapoda</taxon>
        <taxon>Dendrobranchiata</taxon>
        <taxon>Penaeoidea</taxon>
        <taxon>Penaeidae</taxon>
        <taxon>Penaeus</taxon>
    </lineage>
</organism>
<dbReference type="Proteomes" id="UP000283509">
    <property type="component" value="Unassembled WGS sequence"/>
</dbReference>
<name>A0A423TSZ4_PENVA</name>
<evidence type="ECO:0000313" key="2">
    <source>
        <dbReference type="EMBL" id="ROT79551.1"/>
    </source>
</evidence>
<protein>
    <submittedName>
        <fullName evidence="2">Uncharacterized protein</fullName>
    </submittedName>
</protein>
<proteinExistence type="predicted"/>
<feature type="region of interest" description="Disordered" evidence="1">
    <location>
        <begin position="339"/>
        <end position="383"/>
    </location>
</feature>
<feature type="compositionally biased region" description="Basic residues" evidence="1">
    <location>
        <begin position="339"/>
        <end position="354"/>
    </location>
</feature>
<feature type="compositionally biased region" description="Low complexity" evidence="1">
    <location>
        <begin position="92"/>
        <end position="171"/>
    </location>
</feature>
<feature type="region of interest" description="Disordered" evidence="1">
    <location>
        <begin position="71"/>
        <end position="256"/>
    </location>
</feature>
<reference evidence="2 3" key="2">
    <citation type="submission" date="2019-01" db="EMBL/GenBank/DDBJ databases">
        <title>The decoding of complex shrimp genome reveals the adaptation for benthos swimmer, frequently molting mechanism and breeding impact on genome.</title>
        <authorList>
            <person name="Sun Y."/>
            <person name="Gao Y."/>
            <person name="Yu Y."/>
        </authorList>
    </citation>
    <scope>NUCLEOTIDE SEQUENCE [LARGE SCALE GENOMIC DNA]</scope>
    <source>
        <tissue evidence="2">Muscle</tissue>
    </source>
</reference>
<feature type="compositionally biased region" description="Low complexity" evidence="1">
    <location>
        <begin position="358"/>
        <end position="383"/>
    </location>
</feature>
<accession>A0A423TSZ4</accession>
<comment type="caution">
    <text evidence="2">The sequence shown here is derived from an EMBL/GenBank/DDBJ whole genome shotgun (WGS) entry which is preliminary data.</text>
</comment>
<gene>
    <name evidence="2" type="ORF">C7M84_001729</name>
</gene>